<dbReference type="Proteomes" id="UP001152795">
    <property type="component" value="Unassembled WGS sequence"/>
</dbReference>
<sequence>MATELQDPTQALPFEVSCVIFSFVPAENLVKNCVLVCQFWKQISDDNTTWRLKCERTRRYVKKYMRNFEPENWKKYYYQNPYFRNLIKNPNLSDAFPNILELKSQEIYGWHGYGDVTQEQWHAQFIPWEMMRIEGQGIQLEYPPIGCGPAPSGDLGCIATSHGPTKRCQVIDLLAEGVLEYILDECKIPIYVCEWFNNRFDCGAKYFLKVALMDKKRNKLPEWKVKLDGQRPEGRREWDKLEHTFREYPAGVRYIQFKDYGEDTYNWAGFYGAKLAGATVRFLLD</sequence>
<keyword evidence="2" id="KW-1185">Reference proteome</keyword>
<dbReference type="PANTHER" id="PTHR12125">
    <property type="entry name" value="F-BOX ONLY PROTEIN 6-LIKE PROTEIN"/>
    <property type="match status" value="1"/>
</dbReference>
<evidence type="ECO:0000313" key="2">
    <source>
        <dbReference type="Proteomes" id="UP001152795"/>
    </source>
</evidence>
<dbReference type="InterPro" id="IPR036047">
    <property type="entry name" value="F-box-like_dom_sf"/>
</dbReference>
<organism evidence="1 2">
    <name type="scientific">Paramuricea clavata</name>
    <name type="common">Red gorgonian</name>
    <name type="synonym">Violescent sea-whip</name>
    <dbReference type="NCBI Taxonomy" id="317549"/>
    <lineage>
        <taxon>Eukaryota</taxon>
        <taxon>Metazoa</taxon>
        <taxon>Cnidaria</taxon>
        <taxon>Anthozoa</taxon>
        <taxon>Octocorallia</taxon>
        <taxon>Malacalcyonacea</taxon>
        <taxon>Plexauridae</taxon>
        <taxon>Paramuricea</taxon>
    </lineage>
</organism>
<dbReference type="GO" id="GO:0061630">
    <property type="term" value="F:ubiquitin protein ligase activity"/>
    <property type="evidence" value="ECO:0007669"/>
    <property type="project" value="TreeGrafter"/>
</dbReference>
<dbReference type="GO" id="GO:0005737">
    <property type="term" value="C:cytoplasm"/>
    <property type="evidence" value="ECO:0007669"/>
    <property type="project" value="UniProtKB-ARBA"/>
</dbReference>
<gene>
    <name evidence="1" type="ORF">PACLA_8A022450</name>
</gene>
<dbReference type="OrthoDB" id="5983522at2759"/>
<protein>
    <submittedName>
        <fullName evidence="1">F-box only 6-like</fullName>
    </submittedName>
</protein>
<dbReference type="PROSITE" id="PS50181">
    <property type="entry name" value="FBOX"/>
    <property type="match status" value="1"/>
</dbReference>
<dbReference type="Pfam" id="PF04300">
    <property type="entry name" value="FBA"/>
    <property type="match status" value="1"/>
</dbReference>
<dbReference type="PANTHER" id="PTHR12125:SF5">
    <property type="entry name" value="F-BOX DOMAIN-CONTAINING PROTEIN"/>
    <property type="match status" value="1"/>
</dbReference>
<dbReference type="InterPro" id="IPR008979">
    <property type="entry name" value="Galactose-bd-like_sf"/>
</dbReference>
<proteinExistence type="predicted"/>
<dbReference type="AlphaFoldDB" id="A0A6S7FXZ2"/>
<dbReference type="Gene3D" id="2.60.120.260">
    <property type="entry name" value="Galactose-binding domain-like"/>
    <property type="match status" value="1"/>
</dbReference>
<dbReference type="SMART" id="SM01198">
    <property type="entry name" value="FBA"/>
    <property type="match status" value="1"/>
</dbReference>
<dbReference type="GO" id="GO:0019005">
    <property type="term" value="C:SCF ubiquitin ligase complex"/>
    <property type="evidence" value="ECO:0007669"/>
    <property type="project" value="TreeGrafter"/>
</dbReference>
<dbReference type="Pfam" id="PF12937">
    <property type="entry name" value="F-box-like"/>
    <property type="match status" value="1"/>
</dbReference>
<dbReference type="GO" id="GO:0031146">
    <property type="term" value="P:SCF-dependent proteasomal ubiquitin-dependent protein catabolic process"/>
    <property type="evidence" value="ECO:0007669"/>
    <property type="project" value="TreeGrafter"/>
</dbReference>
<dbReference type="SUPFAM" id="SSF49785">
    <property type="entry name" value="Galactose-binding domain-like"/>
    <property type="match status" value="1"/>
</dbReference>
<comment type="caution">
    <text evidence="1">The sequence shown here is derived from an EMBL/GenBank/DDBJ whole genome shotgun (WGS) entry which is preliminary data.</text>
</comment>
<evidence type="ECO:0000313" key="1">
    <source>
        <dbReference type="EMBL" id="CAB3980992.1"/>
    </source>
</evidence>
<dbReference type="InterPro" id="IPR001810">
    <property type="entry name" value="F-box_dom"/>
</dbReference>
<reference evidence="1" key="1">
    <citation type="submission" date="2020-04" db="EMBL/GenBank/DDBJ databases">
        <authorList>
            <person name="Alioto T."/>
            <person name="Alioto T."/>
            <person name="Gomez Garrido J."/>
        </authorList>
    </citation>
    <scope>NUCLEOTIDE SEQUENCE</scope>
    <source>
        <strain evidence="1">A484AB</strain>
    </source>
</reference>
<dbReference type="FunFam" id="2.60.120.260:FF:000012">
    <property type="entry name" value="F-box only protein 2"/>
    <property type="match status" value="1"/>
</dbReference>
<name>A0A6S7FXZ2_PARCT</name>
<dbReference type="SUPFAM" id="SSF81383">
    <property type="entry name" value="F-box domain"/>
    <property type="match status" value="1"/>
</dbReference>
<dbReference type="InterPro" id="IPR007397">
    <property type="entry name" value="F-box-assoc_dom"/>
</dbReference>
<accession>A0A6S7FXZ2</accession>
<dbReference type="GO" id="GO:0036503">
    <property type="term" value="P:ERAD pathway"/>
    <property type="evidence" value="ECO:0007669"/>
    <property type="project" value="TreeGrafter"/>
</dbReference>
<dbReference type="Gene3D" id="1.20.1280.50">
    <property type="match status" value="1"/>
</dbReference>
<dbReference type="EMBL" id="CACRXK020000342">
    <property type="protein sequence ID" value="CAB3980992.1"/>
    <property type="molecule type" value="Genomic_DNA"/>
</dbReference>
<dbReference type="PROSITE" id="PS51114">
    <property type="entry name" value="FBA"/>
    <property type="match status" value="1"/>
</dbReference>
<dbReference type="GO" id="GO:0006516">
    <property type="term" value="P:glycoprotein catabolic process"/>
    <property type="evidence" value="ECO:0007669"/>
    <property type="project" value="TreeGrafter"/>
</dbReference>
<dbReference type="InterPro" id="IPR039752">
    <property type="entry name" value="F-box_only"/>
</dbReference>